<reference evidence="3" key="1">
    <citation type="journal article" date="2015" name="BMC Genomics">
        <title>Genomic and transcriptomic analysis of the endophytic fungus Pestalotiopsis fici reveals its lifestyle and high potential for synthesis of natural products.</title>
        <authorList>
            <person name="Wang X."/>
            <person name="Zhang X."/>
            <person name="Liu L."/>
            <person name="Xiang M."/>
            <person name="Wang W."/>
            <person name="Sun X."/>
            <person name="Che Y."/>
            <person name="Guo L."/>
            <person name="Liu G."/>
            <person name="Guo L."/>
            <person name="Wang C."/>
            <person name="Yin W.B."/>
            <person name="Stadler M."/>
            <person name="Zhang X."/>
            <person name="Liu X."/>
        </authorList>
    </citation>
    <scope>NUCLEOTIDE SEQUENCE [LARGE SCALE GENOMIC DNA]</scope>
    <source>
        <strain evidence="3">W106-1 / CGMCC3.15140</strain>
    </source>
</reference>
<dbReference type="KEGG" id="pfy:PFICI_02874"/>
<evidence type="ECO:0000313" key="2">
    <source>
        <dbReference type="EMBL" id="ETS84849.1"/>
    </source>
</evidence>
<accession>W3XFR4</accession>
<evidence type="ECO:0000313" key="3">
    <source>
        <dbReference type="Proteomes" id="UP000030651"/>
    </source>
</evidence>
<dbReference type="AlphaFoldDB" id="W3XFR4"/>
<dbReference type="STRING" id="1229662.W3XFR4"/>
<sequence length="102" mass="11301">MGSKNLQDIQQAIDVSRQAAEAVDRDDMQRRAASANYEQDGEAANLDEVIGVLGQVLQGSLSATRPERGTLEIGLVDVLRERFRRTGDARDLEKSREAFQRA</sequence>
<proteinExistence type="predicted"/>
<dbReference type="GeneID" id="19267887"/>
<feature type="region of interest" description="Disordered" evidence="1">
    <location>
        <begin position="17"/>
        <end position="39"/>
    </location>
</feature>
<dbReference type="HOGENOM" id="CLU_2278417_0_0_1"/>
<organism evidence="2 3">
    <name type="scientific">Pestalotiopsis fici (strain W106-1 / CGMCC3.15140)</name>
    <dbReference type="NCBI Taxonomy" id="1229662"/>
    <lineage>
        <taxon>Eukaryota</taxon>
        <taxon>Fungi</taxon>
        <taxon>Dikarya</taxon>
        <taxon>Ascomycota</taxon>
        <taxon>Pezizomycotina</taxon>
        <taxon>Sordariomycetes</taxon>
        <taxon>Xylariomycetidae</taxon>
        <taxon>Amphisphaeriales</taxon>
        <taxon>Sporocadaceae</taxon>
        <taxon>Pestalotiopsis</taxon>
    </lineage>
</organism>
<keyword evidence="3" id="KW-1185">Reference proteome</keyword>
<gene>
    <name evidence="2" type="ORF">PFICI_02874</name>
</gene>
<dbReference type="EMBL" id="KI912110">
    <property type="protein sequence ID" value="ETS84849.1"/>
    <property type="molecule type" value="Genomic_DNA"/>
</dbReference>
<dbReference type="Proteomes" id="UP000030651">
    <property type="component" value="Unassembled WGS sequence"/>
</dbReference>
<protein>
    <submittedName>
        <fullName evidence="2">Uncharacterized protein</fullName>
    </submittedName>
</protein>
<evidence type="ECO:0000256" key="1">
    <source>
        <dbReference type="SAM" id="MobiDB-lite"/>
    </source>
</evidence>
<name>W3XFR4_PESFW</name>
<dbReference type="RefSeq" id="XP_007829646.1">
    <property type="nucleotide sequence ID" value="XM_007831455.1"/>
</dbReference>
<dbReference type="InParanoid" id="W3XFR4"/>